<reference evidence="1" key="1">
    <citation type="submission" date="2014-09" db="EMBL/GenBank/DDBJ databases">
        <authorList>
            <person name="Magalhaes I.L.F."/>
            <person name="Oliveira U."/>
            <person name="Santos F.R."/>
            <person name="Vidigal T.H.D.A."/>
            <person name="Brescovit A.D."/>
            <person name="Santos A.J."/>
        </authorList>
    </citation>
    <scope>NUCLEOTIDE SEQUENCE</scope>
    <source>
        <tissue evidence="1">Shoot tissue taken approximately 20 cm above the soil surface</tissue>
    </source>
</reference>
<name>A0A0A9HGJ6_ARUDO</name>
<proteinExistence type="predicted"/>
<organism evidence="1">
    <name type="scientific">Arundo donax</name>
    <name type="common">Giant reed</name>
    <name type="synonym">Donax arundinaceus</name>
    <dbReference type="NCBI Taxonomy" id="35708"/>
    <lineage>
        <taxon>Eukaryota</taxon>
        <taxon>Viridiplantae</taxon>
        <taxon>Streptophyta</taxon>
        <taxon>Embryophyta</taxon>
        <taxon>Tracheophyta</taxon>
        <taxon>Spermatophyta</taxon>
        <taxon>Magnoliopsida</taxon>
        <taxon>Liliopsida</taxon>
        <taxon>Poales</taxon>
        <taxon>Poaceae</taxon>
        <taxon>PACMAD clade</taxon>
        <taxon>Arundinoideae</taxon>
        <taxon>Arundineae</taxon>
        <taxon>Arundo</taxon>
    </lineage>
</organism>
<dbReference type="EMBL" id="GBRH01161611">
    <property type="protein sequence ID" value="JAE36285.1"/>
    <property type="molecule type" value="Transcribed_RNA"/>
</dbReference>
<dbReference type="AlphaFoldDB" id="A0A0A9HGJ6"/>
<evidence type="ECO:0000313" key="1">
    <source>
        <dbReference type="EMBL" id="JAE36285.1"/>
    </source>
</evidence>
<protein>
    <submittedName>
        <fullName evidence="1">Uncharacterized protein</fullName>
    </submittedName>
</protein>
<reference evidence="1" key="2">
    <citation type="journal article" date="2015" name="Data Brief">
        <title>Shoot transcriptome of the giant reed, Arundo donax.</title>
        <authorList>
            <person name="Barrero R.A."/>
            <person name="Guerrero F.D."/>
            <person name="Moolhuijzen P."/>
            <person name="Goolsby J.A."/>
            <person name="Tidwell J."/>
            <person name="Bellgard S.E."/>
            <person name="Bellgard M.I."/>
        </authorList>
    </citation>
    <scope>NUCLEOTIDE SEQUENCE</scope>
    <source>
        <tissue evidence="1">Shoot tissue taken approximately 20 cm above the soil surface</tissue>
    </source>
</reference>
<sequence>MEIRTKAFQVVMNFLNGNYEIYQSILHQNKNTQFIQVTICTTSSIPKYKYF</sequence>
<accession>A0A0A9HGJ6</accession>